<dbReference type="OrthoDB" id="5427804at2759"/>
<dbReference type="AlphaFoldDB" id="A0A3N4JXK9"/>
<proteinExistence type="predicted"/>
<organism evidence="1 2">
    <name type="scientific">Choiromyces venosus 120613-1</name>
    <dbReference type="NCBI Taxonomy" id="1336337"/>
    <lineage>
        <taxon>Eukaryota</taxon>
        <taxon>Fungi</taxon>
        <taxon>Dikarya</taxon>
        <taxon>Ascomycota</taxon>
        <taxon>Pezizomycotina</taxon>
        <taxon>Pezizomycetes</taxon>
        <taxon>Pezizales</taxon>
        <taxon>Tuberaceae</taxon>
        <taxon>Choiromyces</taxon>
    </lineage>
</organism>
<accession>A0A3N4JXK9</accession>
<gene>
    <name evidence="1" type="ORF">L873DRAFT_1804628</name>
</gene>
<evidence type="ECO:0000313" key="2">
    <source>
        <dbReference type="Proteomes" id="UP000276215"/>
    </source>
</evidence>
<dbReference type="EMBL" id="ML120377">
    <property type="protein sequence ID" value="RPB00861.1"/>
    <property type="molecule type" value="Genomic_DNA"/>
</dbReference>
<keyword evidence="2" id="KW-1185">Reference proteome</keyword>
<evidence type="ECO:0000313" key="1">
    <source>
        <dbReference type="EMBL" id="RPB00861.1"/>
    </source>
</evidence>
<dbReference type="STRING" id="1336337.A0A3N4JXK9"/>
<dbReference type="Proteomes" id="UP000276215">
    <property type="component" value="Unassembled WGS sequence"/>
</dbReference>
<sequence length="157" mass="17648">MDLAAFHILDSILVTLHENNIIPSIIPSGCTRLLQSLDTAVNKLFKEYLREETETYQDEHATNENIGKIMTTFGLPRNTTHVVSHAWKAFSFQDVGVMLLIDGSQDGDIKIKGFTTSEIDIGNWAEDLTILQSSLASQSYCTLPTETPEHHSLHYVW</sequence>
<protein>
    <submittedName>
        <fullName evidence="1">Uncharacterized protein</fullName>
    </submittedName>
</protein>
<reference evidence="1 2" key="1">
    <citation type="journal article" date="2018" name="Nat. Ecol. Evol.">
        <title>Pezizomycetes genomes reveal the molecular basis of ectomycorrhizal truffle lifestyle.</title>
        <authorList>
            <person name="Murat C."/>
            <person name="Payen T."/>
            <person name="Noel B."/>
            <person name="Kuo A."/>
            <person name="Morin E."/>
            <person name="Chen J."/>
            <person name="Kohler A."/>
            <person name="Krizsan K."/>
            <person name="Balestrini R."/>
            <person name="Da Silva C."/>
            <person name="Montanini B."/>
            <person name="Hainaut M."/>
            <person name="Levati E."/>
            <person name="Barry K.W."/>
            <person name="Belfiori B."/>
            <person name="Cichocki N."/>
            <person name="Clum A."/>
            <person name="Dockter R.B."/>
            <person name="Fauchery L."/>
            <person name="Guy J."/>
            <person name="Iotti M."/>
            <person name="Le Tacon F."/>
            <person name="Lindquist E.A."/>
            <person name="Lipzen A."/>
            <person name="Malagnac F."/>
            <person name="Mello A."/>
            <person name="Molinier V."/>
            <person name="Miyauchi S."/>
            <person name="Poulain J."/>
            <person name="Riccioni C."/>
            <person name="Rubini A."/>
            <person name="Sitrit Y."/>
            <person name="Splivallo R."/>
            <person name="Traeger S."/>
            <person name="Wang M."/>
            <person name="Zifcakova L."/>
            <person name="Wipf D."/>
            <person name="Zambonelli A."/>
            <person name="Paolocci F."/>
            <person name="Nowrousian M."/>
            <person name="Ottonello S."/>
            <person name="Baldrian P."/>
            <person name="Spatafora J.W."/>
            <person name="Henrissat B."/>
            <person name="Nagy L.G."/>
            <person name="Aury J.M."/>
            <person name="Wincker P."/>
            <person name="Grigoriev I.V."/>
            <person name="Bonfante P."/>
            <person name="Martin F.M."/>
        </authorList>
    </citation>
    <scope>NUCLEOTIDE SEQUENCE [LARGE SCALE GENOMIC DNA]</scope>
    <source>
        <strain evidence="1 2">120613-1</strain>
    </source>
</reference>
<name>A0A3N4JXK9_9PEZI</name>